<dbReference type="SUPFAM" id="SSF49764">
    <property type="entry name" value="HSP20-like chaperones"/>
    <property type="match status" value="1"/>
</dbReference>
<evidence type="ECO:0000259" key="3">
    <source>
        <dbReference type="PROSITE" id="PS01031"/>
    </source>
</evidence>
<keyword evidence="4" id="KW-0346">Stress response</keyword>
<organism evidence="4 5">
    <name type="scientific">Amycolatopsis camponoti</name>
    <dbReference type="NCBI Taxonomy" id="2606593"/>
    <lineage>
        <taxon>Bacteria</taxon>
        <taxon>Bacillati</taxon>
        <taxon>Actinomycetota</taxon>
        <taxon>Actinomycetes</taxon>
        <taxon>Pseudonocardiales</taxon>
        <taxon>Pseudonocardiaceae</taxon>
        <taxon>Amycolatopsis</taxon>
    </lineage>
</organism>
<dbReference type="Pfam" id="PF00011">
    <property type="entry name" value="HSP20"/>
    <property type="match status" value="1"/>
</dbReference>
<evidence type="ECO:0000256" key="1">
    <source>
        <dbReference type="PROSITE-ProRule" id="PRU00285"/>
    </source>
</evidence>
<keyword evidence="5" id="KW-1185">Reference proteome</keyword>
<gene>
    <name evidence="4" type="ORF">AA23TX_06898</name>
</gene>
<feature type="domain" description="SHSP" evidence="3">
    <location>
        <begin position="37"/>
        <end position="150"/>
    </location>
</feature>
<dbReference type="EMBL" id="CABVGP010000002">
    <property type="protein sequence ID" value="VVJ21884.1"/>
    <property type="molecule type" value="Genomic_DNA"/>
</dbReference>
<protein>
    <submittedName>
        <fullName evidence="4">Heat shock protein Hsp20</fullName>
    </submittedName>
</protein>
<evidence type="ECO:0000313" key="4">
    <source>
        <dbReference type="EMBL" id="VVJ21884.1"/>
    </source>
</evidence>
<dbReference type="Gene3D" id="2.60.40.790">
    <property type="match status" value="1"/>
</dbReference>
<comment type="similarity">
    <text evidence="1 2">Belongs to the small heat shock protein (HSP20) family.</text>
</comment>
<evidence type="ECO:0000256" key="2">
    <source>
        <dbReference type="RuleBase" id="RU003616"/>
    </source>
</evidence>
<dbReference type="InterPro" id="IPR002068">
    <property type="entry name" value="A-crystallin/Hsp20_dom"/>
</dbReference>
<accession>A0A6I8M1L9</accession>
<reference evidence="4 5" key="1">
    <citation type="submission" date="2019-09" db="EMBL/GenBank/DDBJ databases">
        <authorList>
            <person name="Leyn A S."/>
        </authorList>
    </citation>
    <scope>NUCLEOTIDE SEQUENCE [LARGE SCALE GENOMIC DNA]</scope>
    <source>
        <strain evidence="4">AA231_1</strain>
    </source>
</reference>
<dbReference type="CDD" id="cd06464">
    <property type="entry name" value="ACD_sHsps-like"/>
    <property type="match status" value="1"/>
</dbReference>
<dbReference type="PROSITE" id="PS01031">
    <property type="entry name" value="SHSP"/>
    <property type="match status" value="1"/>
</dbReference>
<dbReference type="AlphaFoldDB" id="A0A6I8M1L9"/>
<sequence>MTLPVRRSADQTDRWNPLREFEDFYHQVDRLAQSALGTARDGGPWLPAGDVSETDDAYLVEIELPGVRREDVDVELYGNELVITGELKERERKGLLRRRTRKVGEFEYRVTLPGDIRAEGIEASLDSGVLTVRVPKVDAAKPNKIKITGG</sequence>
<dbReference type="Proteomes" id="UP000399805">
    <property type="component" value="Unassembled WGS sequence"/>
</dbReference>
<dbReference type="InterPro" id="IPR008978">
    <property type="entry name" value="HSP20-like_chaperone"/>
</dbReference>
<evidence type="ECO:0000313" key="5">
    <source>
        <dbReference type="Proteomes" id="UP000399805"/>
    </source>
</evidence>
<dbReference type="PANTHER" id="PTHR11527">
    <property type="entry name" value="HEAT-SHOCK PROTEIN 20 FAMILY MEMBER"/>
    <property type="match status" value="1"/>
</dbReference>
<name>A0A6I8M1L9_9PSEU</name>
<dbReference type="InterPro" id="IPR031107">
    <property type="entry name" value="Small_HSP"/>
</dbReference>
<proteinExistence type="inferred from homology"/>